<dbReference type="Gene3D" id="1.10.10.10">
    <property type="entry name" value="Winged helix-like DNA-binding domain superfamily/Winged helix DNA-binding domain"/>
    <property type="match status" value="1"/>
</dbReference>
<evidence type="ECO:0000256" key="7">
    <source>
        <dbReference type="ARBA" id="ARBA00023159"/>
    </source>
</evidence>
<keyword evidence="14" id="KW-0614">Plasmid</keyword>
<evidence type="ECO:0000256" key="10">
    <source>
        <dbReference type="PROSITE-ProRule" id="PRU00169"/>
    </source>
</evidence>
<dbReference type="SMART" id="SM00448">
    <property type="entry name" value="REC"/>
    <property type="match status" value="1"/>
</dbReference>
<sequence>MGSGTGKARREKTTEIMIADGGGDFERTLADAVIHEGMMATIARGPRALALIRRRAFELVILDAVVGTEDALHICRQIRAGSTVPVIAVVAEGREDVVLAAFESGADDCVSSPFGIREMLARIRSVLRRASYGRASDSLPKPFKFNGWHLDPWHRILSRPDGTVVDVTAAEFDLLVAFCRNPGRILSREELLASTHAGLAGPIERSIDVHISRLRQKIEDSPRNPTLIKTVRMGGYVFAAIVETD</sequence>
<organism evidence="14 15">
    <name type="scientific">Rhizobium leguminosarum</name>
    <dbReference type="NCBI Taxonomy" id="384"/>
    <lineage>
        <taxon>Bacteria</taxon>
        <taxon>Pseudomonadati</taxon>
        <taxon>Pseudomonadota</taxon>
        <taxon>Alphaproteobacteria</taxon>
        <taxon>Hyphomicrobiales</taxon>
        <taxon>Rhizobiaceae</taxon>
        <taxon>Rhizobium/Agrobacterium group</taxon>
        <taxon>Rhizobium</taxon>
    </lineage>
</organism>
<dbReference type="PANTHER" id="PTHR48111:SF4">
    <property type="entry name" value="DNA-BINDING DUAL TRANSCRIPTIONAL REGULATOR OMPR"/>
    <property type="match status" value="1"/>
</dbReference>
<dbReference type="PROSITE" id="PS50110">
    <property type="entry name" value="RESPONSE_REGULATORY"/>
    <property type="match status" value="1"/>
</dbReference>
<evidence type="ECO:0000256" key="1">
    <source>
        <dbReference type="ARBA" id="ARBA00004496"/>
    </source>
</evidence>
<dbReference type="GO" id="GO:0000156">
    <property type="term" value="F:phosphorelay response regulator activity"/>
    <property type="evidence" value="ECO:0007669"/>
    <property type="project" value="TreeGrafter"/>
</dbReference>
<dbReference type="GO" id="GO:0005829">
    <property type="term" value="C:cytosol"/>
    <property type="evidence" value="ECO:0007669"/>
    <property type="project" value="TreeGrafter"/>
</dbReference>
<dbReference type="EMBL" id="SIOP01000004">
    <property type="protein sequence ID" value="TAY43092.1"/>
    <property type="molecule type" value="Genomic_DNA"/>
</dbReference>
<evidence type="ECO:0000256" key="5">
    <source>
        <dbReference type="ARBA" id="ARBA00023015"/>
    </source>
</evidence>
<dbReference type="GO" id="GO:0032993">
    <property type="term" value="C:protein-DNA complex"/>
    <property type="evidence" value="ECO:0007669"/>
    <property type="project" value="TreeGrafter"/>
</dbReference>
<keyword evidence="7" id="KW-0010">Activator</keyword>
<dbReference type="SMART" id="SM00862">
    <property type="entry name" value="Trans_reg_C"/>
    <property type="match status" value="1"/>
</dbReference>
<dbReference type="GO" id="GO:0000976">
    <property type="term" value="F:transcription cis-regulatory region binding"/>
    <property type="evidence" value="ECO:0007669"/>
    <property type="project" value="TreeGrafter"/>
</dbReference>
<accession>A0A7M3DKW3</accession>
<dbReference type="Gene3D" id="6.10.250.690">
    <property type="match status" value="1"/>
</dbReference>
<feature type="domain" description="Response regulatory" evidence="12">
    <location>
        <begin position="15"/>
        <end position="127"/>
    </location>
</feature>
<dbReference type="Pfam" id="PF00072">
    <property type="entry name" value="Response_reg"/>
    <property type="match status" value="1"/>
</dbReference>
<dbReference type="AlphaFoldDB" id="A0A7M3DKW3"/>
<keyword evidence="2" id="KW-0963">Cytoplasm</keyword>
<dbReference type="RefSeq" id="WP_130719419.1">
    <property type="nucleotide sequence ID" value="NZ_SIOP01000004.1"/>
</dbReference>
<comment type="caution">
    <text evidence="14">The sequence shown here is derived from an EMBL/GenBank/DDBJ whole genome shotgun (WGS) entry which is preliminary data.</text>
</comment>
<feature type="DNA-binding region" description="OmpR/PhoB-type" evidence="11">
    <location>
        <begin position="140"/>
        <end position="240"/>
    </location>
</feature>
<reference evidence="14 15" key="1">
    <citation type="submission" date="2019-02" db="EMBL/GenBank/DDBJ databases">
        <title>The genomic architecture of introgression among sibling species of bacteria.</title>
        <authorList>
            <person name="Cavassim M.I.A."/>
            <person name="Moeskjaer S."/>
            <person name="Moslemi C."/>
            <person name="Fields B."/>
            <person name="Bachmann A."/>
            <person name="Vilhjalmsson B."/>
            <person name="Schierup M.H."/>
            <person name="Young J.P.W."/>
            <person name="Andersen S.U."/>
        </authorList>
    </citation>
    <scope>NUCLEOTIDE SEQUENCE [LARGE SCALE GENOMIC DNA]</scope>
    <source>
        <strain evidence="14 15">SM135B</strain>
        <plasmid evidence="14">pSM135B_Rh04</plasmid>
    </source>
</reference>
<dbReference type="InterPro" id="IPR001789">
    <property type="entry name" value="Sig_transdc_resp-reg_receiver"/>
</dbReference>
<evidence type="ECO:0000256" key="4">
    <source>
        <dbReference type="ARBA" id="ARBA00023012"/>
    </source>
</evidence>
<dbReference type="InterPro" id="IPR036388">
    <property type="entry name" value="WH-like_DNA-bd_sf"/>
</dbReference>
<dbReference type="Gene3D" id="3.40.50.2300">
    <property type="match status" value="1"/>
</dbReference>
<evidence type="ECO:0000256" key="9">
    <source>
        <dbReference type="ARBA" id="ARBA00067337"/>
    </source>
</evidence>
<keyword evidence="5" id="KW-0805">Transcription regulation</keyword>
<dbReference type="PANTHER" id="PTHR48111">
    <property type="entry name" value="REGULATOR OF RPOS"/>
    <property type="match status" value="1"/>
</dbReference>
<keyword evidence="4" id="KW-0902">Two-component regulatory system</keyword>
<keyword evidence="8" id="KW-0804">Transcription</keyword>
<gene>
    <name evidence="14" type="ORF">ELH90_35105</name>
</gene>
<evidence type="ECO:0000313" key="14">
    <source>
        <dbReference type="EMBL" id="TAY43092.1"/>
    </source>
</evidence>
<protein>
    <recommendedName>
        <fullName evidence="9">Regulatory protein VirG</fullName>
    </recommendedName>
</protein>
<geneLocation type="plasmid" evidence="14">
    <name>pSM135B_Rh04</name>
</geneLocation>
<dbReference type="PROSITE" id="PS51755">
    <property type="entry name" value="OMPR_PHOB"/>
    <property type="match status" value="1"/>
</dbReference>
<comment type="subcellular location">
    <subcellularLocation>
        <location evidence="1">Cytoplasm</location>
    </subcellularLocation>
</comment>
<dbReference type="CDD" id="cd00383">
    <property type="entry name" value="trans_reg_C"/>
    <property type="match status" value="1"/>
</dbReference>
<feature type="modified residue" description="4-aspartylphosphate" evidence="10">
    <location>
        <position position="63"/>
    </location>
</feature>
<name>A0A7M3DKW3_RHILE</name>
<proteinExistence type="predicted"/>
<keyword evidence="3 10" id="KW-0597">Phosphoprotein</keyword>
<dbReference type="Pfam" id="PF00486">
    <property type="entry name" value="Trans_reg_C"/>
    <property type="match status" value="1"/>
</dbReference>
<dbReference type="Proteomes" id="UP000292974">
    <property type="component" value="Unassembled WGS sequence"/>
</dbReference>
<evidence type="ECO:0000256" key="8">
    <source>
        <dbReference type="ARBA" id="ARBA00023163"/>
    </source>
</evidence>
<evidence type="ECO:0000256" key="2">
    <source>
        <dbReference type="ARBA" id="ARBA00022490"/>
    </source>
</evidence>
<evidence type="ECO:0000259" key="13">
    <source>
        <dbReference type="PROSITE" id="PS51755"/>
    </source>
</evidence>
<dbReference type="FunFam" id="1.10.10.10:FF:000099">
    <property type="entry name" value="Two-component system response regulator TorR"/>
    <property type="match status" value="1"/>
</dbReference>
<evidence type="ECO:0000256" key="11">
    <source>
        <dbReference type="PROSITE-ProRule" id="PRU01091"/>
    </source>
</evidence>
<dbReference type="InterPro" id="IPR011006">
    <property type="entry name" value="CheY-like_superfamily"/>
</dbReference>
<dbReference type="SUPFAM" id="SSF46894">
    <property type="entry name" value="C-terminal effector domain of the bipartite response regulators"/>
    <property type="match status" value="1"/>
</dbReference>
<evidence type="ECO:0000313" key="15">
    <source>
        <dbReference type="Proteomes" id="UP000292974"/>
    </source>
</evidence>
<dbReference type="GO" id="GO:0006355">
    <property type="term" value="P:regulation of DNA-templated transcription"/>
    <property type="evidence" value="ECO:0007669"/>
    <property type="project" value="InterPro"/>
</dbReference>
<evidence type="ECO:0000256" key="6">
    <source>
        <dbReference type="ARBA" id="ARBA00023125"/>
    </source>
</evidence>
<dbReference type="InterPro" id="IPR001867">
    <property type="entry name" value="OmpR/PhoB-type_DNA-bd"/>
</dbReference>
<dbReference type="InterPro" id="IPR039420">
    <property type="entry name" value="WalR-like"/>
</dbReference>
<feature type="domain" description="OmpR/PhoB-type" evidence="13">
    <location>
        <begin position="140"/>
        <end position="240"/>
    </location>
</feature>
<evidence type="ECO:0000256" key="3">
    <source>
        <dbReference type="ARBA" id="ARBA00022553"/>
    </source>
</evidence>
<dbReference type="InterPro" id="IPR016032">
    <property type="entry name" value="Sig_transdc_resp-reg_C-effctor"/>
</dbReference>
<evidence type="ECO:0000259" key="12">
    <source>
        <dbReference type="PROSITE" id="PS50110"/>
    </source>
</evidence>
<dbReference type="SUPFAM" id="SSF52172">
    <property type="entry name" value="CheY-like"/>
    <property type="match status" value="1"/>
</dbReference>
<keyword evidence="6 11" id="KW-0238">DNA-binding</keyword>